<dbReference type="PANTHER" id="PTHR47506">
    <property type="entry name" value="TRANSCRIPTIONAL REGULATORY PROTEIN"/>
    <property type="match status" value="1"/>
</dbReference>
<organism evidence="6">
    <name type="scientific">Gordonia sp. MP11Mi</name>
    <dbReference type="NCBI Taxonomy" id="3022769"/>
    <lineage>
        <taxon>Bacteria</taxon>
        <taxon>Bacillati</taxon>
        <taxon>Actinomycetota</taxon>
        <taxon>Actinomycetes</taxon>
        <taxon>Mycobacteriales</taxon>
        <taxon>Gordoniaceae</taxon>
        <taxon>Gordonia</taxon>
    </lineage>
</organism>
<name>A0AA97CT55_9ACTN</name>
<feature type="domain" description="HTH tetR-type" evidence="5">
    <location>
        <begin position="25"/>
        <end position="85"/>
    </location>
</feature>
<evidence type="ECO:0000256" key="3">
    <source>
        <dbReference type="ARBA" id="ARBA00023163"/>
    </source>
</evidence>
<dbReference type="PROSITE" id="PS50977">
    <property type="entry name" value="HTH_TETR_2"/>
    <property type="match status" value="1"/>
</dbReference>
<dbReference type="AlphaFoldDB" id="A0AA97CT55"/>
<dbReference type="Pfam" id="PF00440">
    <property type="entry name" value="TetR_N"/>
    <property type="match status" value="1"/>
</dbReference>
<evidence type="ECO:0000313" key="6">
    <source>
        <dbReference type="EMBL" id="WOC11894.1"/>
    </source>
</evidence>
<dbReference type="InterPro" id="IPR001647">
    <property type="entry name" value="HTH_TetR"/>
</dbReference>
<dbReference type="SUPFAM" id="SSF46689">
    <property type="entry name" value="Homeodomain-like"/>
    <property type="match status" value="1"/>
</dbReference>
<dbReference type="GO" id="GO:0003677">
    <property type="term" value="F:DNA binding"/>
    <property type="evidence" value="ECO:0007669"/>
    <property type="project" value="UniProtKB-UniRule"/>
</dbReference>
<dbReference type="InterPro" id="IPR009057">
    <property type="entry name" value="Homeodomain-like_sf"/>
</dbReference>
<evidence type="ECO:0000259" key="5">
    <source>
        <dbReference type="PROSITE" id="PS50977"/>
    </source>
</evidence>
<dbReference type="Gene3D" id="1.10.357.10">
    <property type="entry name" value="Tetracycline Repressor, domain 2"/>
    <property type="match status" value="1"/>
</dbReference>
<keyword evidence="2 4" id="KW-0238">DNA-binding</keyword>
<proteinExistence type="predicted"/>
<reference evidence="6" key="1">
    <citation type="submission" date="2023-06" db="EMBL/GenBank/DDBJ databases">
        <title>Gordonia sp. nov. and Pseudochrobactrum sp. nov., two species isolated from the burying beetle Nicrophorus vespilloides.</title>
        <authorList>
            <person name="Poehlein A."/>
            <person name="Guzman J."/>
            <person name="Daniel R."/>
            <person name="Vilcinskas A."/>
        </authorList>
    </citation>
    <scope>NUCLEOTIDE SEQUENCE</scope>
    <source>
        <strain evidence="6">MP11Mi</strain>
    </source>
</reference>
<protein>
    <recommendedName>
        <fullName evidence="5">HTH tetR-type domain-containing protein</fullName>
    </recommendedName>
</protein>
<dbReference type="PANTHER" id="PTHR47506:SF6">
    <property type="entry name" value="HTH-TYPE TRANSCRIPTIONAL REPRESSOR NEMR"/>
    <property type="match status" value="1"/>
</dbReference>
<feature type="DNA-binding region" description="H-T-H motif" evidence="4">
    <location>
        <begin position="48"/>
        <end position="67"/>
    </location>
</feature>
<evidence type="ECO:0000256" key="4">
    <source>
        <dbReference type="PROSITE-ProRule" id="PRU00335"/>
    </source>
</evidence>
<evidence type="ECO:0000256" key="1">
    <source>
        <dbReference type="ARBA" id="ARBA00023015"/>
    </source>
</evidence>
<gene>
    <name evidence="6" type="ORF">MP11Mi_09740</name>
</gene>
<dbReference type="RefSeq" id="WP_420041166.1">
    <property type="nucleotide sequence ID" value="NZ_CP128986.1"/>
</dbReference>
<evidence type="ECO:0000256" key="2">
    <source>
        <dbReference type="ARBA" id="ARBA00023125"/>
    </source>
</evidence>
<dbReference type="EMBL" id="CP128986">
    <property type="protein sequence ID" value="WOC11894.1"/>
    <property type="molecule type" value="Genomic_DNA"/>
</dbReference>
<sequence length="218" mass="23345">MTVKDTEPPRVGRRIHGLDAAERSAQRRQLLLHTALELFSQNGFSQTSIEALCQTAYVGNKAFYENFATKEDCYLALFQRCTSDLLNVATAALEEADADGSDPTGGVVRAFVGEMMADPRIPIVLFGQAAGVSAAIERQRRINRREAASLLNSVWARSGLERTSFSHAMAVAVIGGIFDLVADLLDRSGGAPSAHDASQLEGEVLSFVSAVRAGMVAS</sequence>
<accession>A0AA97CT55</accession>
<keyword evidence="1" id="KW-0805">Transcription regulation</keyword>
<keyword evidence="3" id="KW-0804">Transcription</keyword>